<keyword evidence="3" id="KW-1185">Reference proteome</keyword>
<dbReference type="SUPFAM" id="SSF53649">
    <property type="entry name" value="Alkaline phosphatase-like"/>
    <property type="match status" value="1"/>
</dbReference>
<comment type="caution">
    <text evidence="2">The sequence shown here is derived from an EMBL/GenBank/DDBJ whole genome shotgun (WGS) entry which is preliminary data.</text>
</comment>
<evidence type="ECO:0000313" key="3">
    <source>
        <dbReference type="Proteomes" id="UP000614047"/>
    </source>
</evidence>
<reference evidence="2" key="1">
    <citation type="submission" date="2020-11" db="EMBL/GenBank/DDBJ databases">
        <title>Sequencing the genomes of 1000 actinobacteria strains.</title>
        <authorList>
            <person name="Klenk H.-P."/>
        </authorList>
    </citation>
    <scope>NUCLEOTIDE SEQUENCE</scope>
    <source>
        <strain evidence="2">DSM 43175</strain>
    </source>
</reference>
<dbReference type="InterPro" id="IPR002591">
    <property type="entry name" value="Phosphodiest/P_Trfase"/>
</dbReference>
<dbReference type="Proteomes" id="UP000614047">
    <property type="component" value="Unassembled WGS sequence"/>
</dbReference>
<dbReference type="EMBL" id="JADOUA010000001">
    <property type="protein sequence ID" value="MBG6085934.1"/>
    <property type="molecule type" value="Genomic_DNA"/>
</dbReference>
<dbReference type="RefSeq" id="WP_197008999.1">
    <property type="nucleotide sequence ID" value="NZ_BAABES010000014.1"/>
</dbReference>
<name>A0A931D7M1_9ACTN</name>
<evidence type="ECO:0000313" key="2">
    <source>
        <dbReference type="EMBL" id="MBG6085934.1"/>
    </source>
</evidence>
<dbReference type="InterPro" id="IPR017850">
    <property type="entry name" value="Alkaline_phosphatase_core_sf"/>
</dbReference>
<gene>
    <name evidence="2" type="ORF">IW256_000047</name>
</gene>
<accession>A0A931D7M1</accession>
<sequence>MPRRRAIVLITEGAAPELIDRFGPGRLPSFHRLLSEGTRGTMRNEPVPYEPPGLISAFSGHPPAVHGIFSYWKVHDPDYRPVVLDSSSPRRPLLWHRPELSGRRVAVINVFGTHPVRPVDGHVISYPMRATTHACHPRGLPVELAGAGIRPVHDVAVWFSGQAREDFVSPVLRADRERSAAALRLADGADLTVLNLTAIDRLSHAYWQELEPGSPLPENDLAVLRAYQVADETLGRLLDRADEHTSVLAFSEIGFGPLRSYCSVNDVLAEAGLLVPGPGGRPDWSRTAAFESVQGSQGVNINLAGRYREGSVPPGDLPAVLDKVRGVLLDHVNPLTGRPLLAGALPREEVYPGPEVAEAPDLVLIPADERYLPLGDPFWSGRTYRRLQSGWHRRESYWAGLGPAFAGAVDGGTAVPHDIAPTIMTMLGLPVPPDLPGRTLDGHTPNEPAPAEPALDGRVPDGFALDGGAPP</sequence>
<evidence type="ECO:0000256" key="1">
    <source>
        <dbReference type="SAM" id="MobiDB-lite"/>
    </source>
</evidence>
<organism evidence="2 3">
    <name type="scientific">Actinomadura viridis</name>
    <dbReference type="NCBI Taxonomy" id="58110"/>
    <lineage>
        <taxon>Bacteria</taxon>
        <taxon>Bacillati</taxon>
        <taxon>Actinomycetota</taxon>
        <taxon>Actinomycetes</taxon>
        <taxon>Streptosporangiales</taxon>
        <taxon>Thermomonosporaceae</taxon>
        <taxon>Actinomadura</taxon>
    </lineage>
</organism>
<dbReference type="AlphaFoldDB" id="A0A931D7M1"/>
<feature type="region of interest" description="Disordered" evidence="1">
    <location>
        <begin position="434"/>
        <end position="471"/>
    </location>
</feature>
<proteinExistence type="predicted"/>
<dbReference type="Gene3D" id="3.40.720.10">
    <property type="entry name" value="Alkaline Phosphatase, subunit A"/>
    <property type="match status" value="1"/>
</dbReference>
<dbReference type="Pfam" id="PF01663">
    <property type="entry name" value="Phosphodiest"/>
    <property type="match status" value="1"/>
</dbReference>
<protein>
    <submittedName>
        <fullName evidence="2">AlkP superfamily phosphohydrolase/phosphomutase</fullName>
    </submittedName>
</protein>